<comment type="caution">
    <text evidence="2">The sequence shown here is derived from an EMBL/GenBank/DDBJ whole genome shotgun (WGS) entry which is preliminary data.</text>
</comment>
<reference evidence="3" key="1">
    <citation type="journal article" date="2019" name="Int. J. Syst. Evol. Microbiol.">
        <title>The Global Catalogue of Microorganisms (GCM) 10K type strain sequencing project: providing services to taxonomists for standard genome sequencing and annotation.</title>
        <authorList>
            <consortium name="The Broad Institute Genomics Platform"/>
            <consortium name="The Broad Institute Genome Sequencing Center for Infectious Disease"/>
            <person name="Wu L."/>
            <person name="Ma J."/>
        </authorList>
    </citation>
    <scope>NUCLEOTIDE SEQUENCE [LARGE SCALE GENOMIC DNA]</scope>
    <source>
        <strain evidence="3">CCUG 51943</strain>
    </source>
</reference>
<evidence type="ECO:0000313" key="2">
    <source>
        <dbReference type="EMBL" id="MFC6145434.1"/>
    </source>
</evidence>
<dbReference type="InterPro" id="IPR001509">
    <property type="entry name" value="Epimerase_deHydtase"/>
</dbReference>
<evidence type="ECO:0000259" key="1">
    <source>
        <dbReference type="Pfam" id="PF01370"/>
    </source>
</evidence>
<gene>
    <name evidence="2" type="ORF">ACFPUZ_01240</name>
</gene>
<dbReference type="EMBL" id="JBHSQE010000001">
    <property type="protein sequence ID" value="MFC6145434.1"/>
    <property type="molecule type" value="Genomic_DNA"/>
</dbReference>
<dbReference type="RefSeq" id="WP_376999082.1">
    <property type="nucleotide sequence ID" value="NZ_JBHSQE010000001.1"/>
</dbReference>
<evidence type="ECO:0000313" key="3">
    <source>
        <dbReference type="Proteomes" id="UP001596244"/>
    </source>
</evidence>
<dbReference type="Proteomes" id="UP001596244">
    <property type="component" value="Unassembled WGS sequence"/>
</dbReference>
<sequence length="304" mass="33791">MTQTILGASGQIAVELAHELHRHHTTDLRLVSRSPRALHPTDEVVAADLLDAAQARNAVAGSEIVYFTAGLPPKTELWEQQFPTMLRNSLDAARAAGAAFAYFDNTYMYPQDDRVQTEDTPFAPVGRKGRVRAEMADMVLAEMERGAIPVLIARAPEFYGPGRTQSFTNTLVIDRLRAGKRALVPVSADRRRSLIWTPDASRALAVLGNSPDAYGQTWHLPVDDVRPTYREIVEAFTADGQLTVVPAWAFRALGLVSPEAREIRELLPRYGHDNLFDDSQFRARFPDFRVNSIREGLDALAREA</sequence>
<accession>A0ABW1Q9U9</accession>
<feature type="domain" description="NAD-dependent epimerase/dehydratase" evidence="1">
    <location>
        <begin position="5"/>
        <end position="213"/>
    </location>
</feature>
<dbReference type="SUPFAM" id="SSF51735">
    <property type="entry name" value="NAD(P)-binding Rossmann-fold domains"/>
    <property type="match status" value="1"/>
</dbReference>
<protein>
    <submittedName>
        <fullName evidence="2">NAD-dependent epimerase/dehydratase family protein</fullName>
    </submittedName>
</protein>
<dbReference type="Pfam" id="PF01370">
    <property type="entry name" value="Epimerase"/>
    <property type="match status" value="1"/>
</dbReference>
<organism evidence="2 3">
    <name type="scientific">Corynebacterium nasicanis</name>
    <dbReference type="NCBI Taxonomy" id="1448267"/>
    <lineage>
        <taxon>Bacteria</taxon>
        <taxon>Bacillati</taxon>
        <taxon>Actinomycetota</taxon>
        <taxon>Actinomycetes</taxon>
        <taxon>Mycobacteriales</taxon>
        <taxon>Corynebacteriaceae</taxon>
        <taxon>Corynebacterium</taxon>
    </lineage>
</organism>
<proteinExistence type="predicted"/>
<dbReference type="InterPro" id="IPR036291">
    <property type="entry name" value="NAD(P)-bd_dom_sf"/>
</dbReference>
<name>A0ABW1Q9U9_9CORY</name>
<keyword evidence="3" id="KW-1185">Reference proteome</keyword>
<dbReference type="Gene3D" id="3.40.50.720">
    <property type="entry name" value="NAD(P)-binding Rossmann-like Domain"/>
    <property type="match status" value="1"/>
</dbReference>